<keyword evidence="12" id="KW-0460">Magnesium</keyword>
<evidence type="ECO:0000313" key="19">
    <source>
        <dbReference type="EMBL" id="CEL77685.1"/>
    </source>
</evidence>
<evidence type="ECO:0000256" key="12">
    <source>
        <dbReference type="ARBA" id="ARBA00022842"/>
    </source>
</evidence>
<dbReference type="GO" id="GO:0032049">
    <property type="term" value="P:cardiolipin biosynthetic process"/>
    <property type="evidence" value="ECO:0007669"/>
    <property type="project" value="InterPro"/>
</dbReference>
<keyword evidence="16" id="KW-0594">Phospholipid biosynthesis</keyword>
<proteinExistence type="inferred from homology"/>
<evidence type="ECO:0000256" key="17">
    <source>
        <dbReference type="ARBA" id="ARBA00023264"/>
    </source>
</evidence>
<comment type="similarity">
    <text evidence="5">Belongs to the TAM41 family.</text>
</comment>
<gene>
    <name evidence="19" type="ORF">BN1205_099780</name>
</gene>
<reference evidence="19" key="1">
    <citation type="journal article" date="2015" name="PLoS ONE">
        <title>Comprehensive Evaluation of Toxoplasma gondii VEG and Neospora caninum LIV Genomes with Tachyzoite Stage Transcriptome and Proteome Defines Novel Transcript Features.</title>
        <authorList>
            <person name="Ramaprasad A."/>
            <person name="Mourier T."/>
            <person name="Naeem R."/>
            <person name="Malas T.B."/>
            <person name="Moussa E."/>
            <person name="Panigrahi A."/>
            <person name="Vermont S.J."/>
            <person name="Otto T.D."/>
            <person name="Wastling J."/>
            <person name="Pain A."/>
        </authorList>
    </citation>
    <scope>NUCLEOTIDE SEQUENCE</scope>
    <source>
        <strain evidence="19">VEG</strain>
    </source>
</reference>
<evidence type="ECO:0000256" key="10">
    <source>
        <dbReference type="ARBA" id="ARBA00022695"/>
    </source>
</evidence>
<organism evidence="19">
    <name type="scientific">Toxoplasma gondii (strain ATCC 50861 / VEG)</name>
    <dbReference type="NCBI Taxonomy" id="432359"/>
    <lineage>
        <taxon>Eukaryota</taxon>
        <taxon>Sar</taxon>
        <taxon>Alveolata</taxon>
        <taxon>Apicomplexa</taxon>
        <taxon>Conoidasida</taxon>
        <taxon>Coccidia</taxon>
        <taxon>Eucoccidiorida</taxon>
        <taxon>Eimeriorina</taxon>
        <taxon>Sarcocystidae</taxon>
        <taxon>Toxoplasma</taxon>
    </lineage>
</organism>
<evidence type="ECO:0000256" key="5">
    <source>
        <dbReference type="ARBA" id="ARBA00005458"/>
    </source>
</evidence>
<evidence type="ECO:0000256" key="13">
    <source>
        <dbReference type="ARBA" id="ARBA00023098"/>
    </source>
</evidence>
<keyword evidence="13" id="KW-0443">Lipid metabolism</keyword>
<protein>
    <recommendedName>
        <fullName evidence="7">Phosphatidate cytidylyltransferase, mitochondrial</fullName>
        <ecNumber evidence="6">2.7.7.41</ecNumber>
    </recommendedName>
    <alternativeName>
        <fullName evidence="18">CDP-diacylglycerol synthase</fullName>
    </alternativeName>
</protein>
<dbReference type="EMBL" id="LN714501">
    <property type="protein sequence ID" value="CEL77685.1"/>
    <property type="molecule type" value="Genomic_DNA"/>
</dbReference>
<comment type="subcellular location">
    <subcellularLocation>
        <location evidence="2">Mitochondrion inner membrane</location>
        <topology evidence="2">Peripheral membrane protein</topology>
        <orientation evidence="2">Matrix side</orientation>
    </subcellularLocation>
</comment>
<keyword evidence="17" id="KW-1208">Phospholipid metabolism</keyword>
<dbReference type="PANTHER" id="PTHR13619">
    <property type="entry name" value="PHOSPHATIDATE CYTIDYLYLTRANSFERASE, MITOCHONDRIAL"/>
    <property type="match status" value="1"/>
</dbReference>
<keyword evidence="14" id="KW-0496">Mitochondrion</keyword>
<evidence type="ECO:0000256" key="3">
    <source>
        <dbReference type="ARBA" id="ARBA00005119"/>
    </source>
</evidence>
<comment type="pathway">
    <text evidence="3">Phospholipid metabolism; CDP-diacylglycerol biosynthesis; CDP-diacylglycerol from sn-glycerol 3-phosphate: step 3/3.</text>
</comment>
<sequence>MSHLCESSAQPNFPWHAFPPQVEWAVAYGSSFFRQSMKCQQSEKDSGQLGLSLGTAPSVSKCTLPTDALPSSSSPASSSTTSSSLRDYLLLVPASAVKAFHEENLRINPHHYSWVFRLSGSKAIERYQRLGHGVEVFYNTLVRLPPDGQLAKYGVTAIEDLQAELTEWTSLFFSGRLQKPVHFFSPKGSYVTEAPFWKHLQENRLNALRVALLLQRKAVFPFVDVLYAICGLSYTGDIRMAFVENPRKISNMVAGQTIQLFSLYYPLLTHIPGLSLRTQTSHEQCAAVCRRWHPDGPNAVSCGLSTDLMDSFACKRNYSRELNTGDERNSKNHDLGREETRAVRAHLEGNGATSYIEDDAAQLCEEILRGRMLVEIEGSLSDPSRFHAFRGSLFDTLPPLLRQRLHLGNDDKFDCVFRTESATPLKRNEVAMSSFHVLKNPPTTRRDKGDPCGSLSLNHTRHAVHKPSVPHVSSFVTGEDEPGKHRLSASLAQAPSSDSIIRALAGIVRQSSTISALKNAVSAGLPRTIIYGVQKIAKRWKR</sequence>
<name>A0A0F7VCH0_TOXGV</name>
<evidence type="ECO:0000256" key="1">
    <source>
        <dbReference type="ARBA" id="ARBA00001946"/>
    </source>
</evidence>
<keyword evidence="11" id="KW-0999">Mitochondrion inner membrane</keyword>
<dbReference type="AlphaFoldDB" id="A0A0F7VCH0"/>
<evidence type="ECO:0000256" key="11">
    <source>
        <dbReference type="ARBA" id="ARBA00022792"/>
    </source>
</evidence>
<evidence type="ECO:0000256" key="7">
    <source>
        <dbReference type="ARBA" id="ARBA00018337"/>
    </source>
</evidence>
<dbReference type="Pfam" id="PF09139">
    <property type="entry name" value="Tam41_Mmp37"/>
    <property type="match status" value="1"/>
</dbReference>
<evidence type="ECO:0000256" key="16">
    <source>
        <dbReference type="ARBA" id="ARBA00023209"/>
    </source>
</evidence>
<evidence type="ECO:0000256" key="8">
    <source>
        <dbReference type="ARBA" id="ARBA00022516"/>
    </source>
</evidence>
<evidence type="ECO:0000256" key="9">
    <source>
        <dbReference type="ARBA" id="ARBA00022679"/>
    </source>
</evidence>
<evidence type="ECO:0000256" key="6">
    <source>
        <dbReference type="ARBA" id="ARBA00012487"/>
    </source>
</evidence>
<dbReference type="GO" id="GO:0016024">
    <property type="term" value="P:CDP-diacylglycerol biosynthetic process"/>
    <property type="evidence" value="ECO:0007669"/>
    <property type="project" value="UniProtKB-UniPathway"/>
</dbReference>
<comment type="cofactor">
    <cofactor evidence="1">
        <name>Mg(2+)</name>
        <dbReference type="ChEBI" id="CHEBI:18420"/>
    </cofactor>
</comment>
<accession>A0A0F7VCH0</accession>
<evidence type="ECO:0000256" key="15">
    <source>
        <dbReference type="ARBA" id="ARBA00023136"/>
    </source>
</evidence>
<keyword evidence="9" id="KW-0808">Transferase</keyword>
<evidence type="ECO:0000256" key="14">
    <source>
        <dbReference type="ARBA" id="ARBA00023128"/>
    </source>
</evidence>
<dbReference type="EC" id="2.7.7.41" evidence="6"/>
<dbReference type="InterPro" id="IPR015222">
    <property type="entry name" value="Tam41"/>
</dbReference>
<evidence type="ECO:0000256" key="18">
    <source>
        <dbReference type="ARBA" id="ARBA00029893"/>
    </source>
</evidence>
<evidence type="ECO:0000256" key="2">
    <source>
        <dbReference type="ARBA" id="ARBA00004443"/>
    </source>
</evidence>
<dbReference type="GO" id="GO:0005743">
    <property type="term" value="C:mitochondrial inner membrane"/>
    <property type="evidence" value="ECO:0007669"/>
    <property type="project" value="UniProtKB-SubCell"/>
</dbReference>
<dbReference type="GO" id="GO:0004605">
    <property type="term" value="F:phosphatidate cytidylyltransferase activity"/>
    <property type="evidence" value="ECO:0007669"/>
    <property type="project" value="UniProtKB-EC"/>
</dbReference>
<evidence type="ECO:0000256" key="4">
    <source>
        <dbReference type="ARBA" id="ARBA00005189"/>
    </source>
</evidence>
<keyword evidence="15" id="KW-0472">Membrane</keyword>
<dbReference type="PANTHER" id="PTHR13619:SF0">
    <property type="entry name" value="PHOSPHATIDATE CYTIDYLYLTRANSFERASE, MITOCHONDRIAL"/>
    <property type="match status" value="1"/>
</dbReference>
<dbReference type="UniPathway" id="UPA00557">
    <property type="reaction ID" value="UER00614"/>
</dbReference>
<keyword evidence="10" id="KW-0548">Nucleotidyltransferase</keyword>
<comment type="pathway">
    <text evidence="4">Lipid metabolism.</text>
</comment>
<keyword evidence="8" id="KW-0444">Lipid biosynthesis</keyword>